<dbReference type="GO" id="GO:0006402">
    <property type="term" value="P:mRNA catabolic process"/>
    <property type="evidence" value="ECO:0007669"/>
    <property type="project" value="TreeGrafter"/>
</dbReference>
<dbReference type="EMBL" id="JACHFZ010000002">
    <property type="protein sequence ID" value="MBB5291837.1"/>
    <property type="molecule type" value="Genomic_DNA"/>
</dbReference>
<organism evidence="1 2">
    <name type="scientific">Brevundimonas basaltis</name>
    <dbReference type="NCBI Taxonomy" id="472166"/>
    <lineage>
        <taxon>Bacteria</taxon>
        <taxon>Pseudomonadati</taxon>
        <taxon>Pseudomonadota</taxon>
        <taxon>Alphaproteobacteria</taxon>
        <taxon>Caulobacterales</taxon>
        <taxon>Caulobacteraceae</taxon>
        <taxon>Brevundimonas</taxon>
    </lineage>
</organism>
<keyword evidence="2" id="KW-1185">Reference proteome</keyword>
<dbReference type="Gene3D" id="2.30.30.110">
    <property type="match status" value="1"/>
</dbReference>
<dbReference type="GO" id="GO:0016787">
    <property type="term" value="F:hydrolase activity"/>
    <property type="evidence" value="ECO:0007669"/>
    <property type="project" value="UniProtKB-KW"/>
</dbReference>
<evidence type="ECO:0000313" key="1">
    <source>
        <dbReference type="EMBL" id="MBB5291837.1"/>
    </source>
</evidence>
<dbReference type="PANTHER" id="PTHR33988">
    <property type="entry name" value="ENDORIBONUCLEASE MAZF-RELATED"/>
    <property type="match status" value="1"/>
</dbReference>
<name>A0A7W8MH36_9CAUL</name>
<protein>
    <submittedName>
        <fullName evidence="1">mRNA interferase MazF</fullName>
        <ecNumber evidence="1">3.1.-.-</ecNumber>
    </submittedName>
</protein>
<dbReference type="SUPFAM" id="SSF50118">
    <property type="entry name" value="Cell growth inhibitor/plasmid maintenance toxic component"/>
    <property type="match status" value="1"/>
</dbReference>
<sequence length="101" mass="11114">MIAVTKGDYGKVRPAVVVQSDIYADHTSVTVAMMTTTLTELDDIRITIEPDPTNGLRDTSQVLGDRVQTVRRDRIREVIGELSPQQLTAVNRALALFLGFA</sequence>
<evidence type="ECO:0000313" key="2">
    <source>
        <dbReference type="Proteomes" id="UP000566663"/>
    </source>
</evidence>
<keyword evidence="1" id="KW-0378">Hydrolase</keyword>
<dbReference type="GO" id="GO:0004521">
    <property type="term" value="F:RNA endonuclease activity"/>
    <property type="evidence" value="ECO:0007669"/>
    <property type="project" value="TreeGrafter"/>
</dbReference>
<comment type="caution">
    <text evidence="1">The sequence shown here is derived from an EMBL/GenBank/DDBJ whole genome shotgun (WGS) entry which is preliminary data.</text>
</comment>
<dbReference type="Pfam" id="PF02452">
    <property type="entry name" value="PemK_toxin"/>
    <property type="match status" value="1"/>
</dbReference>
<gene>
    <name evidence="1" type="ORF">HNQ67_001351</name>
</gene>
<accession>A0A7W8MH36</accession>
<dbReference type="Proteomes" id="UP000566663">
    <property type="component" value="Unassembled WGS sequence"/>
</dbReference>
<dbReference type="InterPro" id="IPR003477">
    <property type="entry name" value="PemK-like"/>
</dbReference>
<dbReference type="GO" id="GO:0003677">
    <property type="term" value="F:DNA binding"/>
    <property type="evidence" value="ECO:0007669"/>
    <property type="project" value="InterPro"/>
</dbReference>
<dbReference type="AlphaFoldDB" id="A0A7W8MH36"/>
<dbReference type="EC" id="3.1.-.-" evidence="1"/>
<dbReference type="InterPro" id="IPR011067">
    <property type="entry name" value="Plasmid_toxin/cell-grow_inhib"/>
</dbReference>
<reference evidence="1 2" key="1">
    <citation type="submission" date="2020-08" db="EMBL/GenBank/DDBJ databases">
        <title>Genomic Encyclopedia of Type Strains, Phase IV (KMG-IV): sequencing the most valuable type-strain genomes for metagenomic binning, comparative biology and taxonomic classification.</title>
        <authorList>
            <person name="Goeker M."/>
        </authorList>
    </citation>
    <scope>NUCLEOTIDE SEQUENCE [LARGE SCALE GENOMIC DNA]</scope>
    <source>
        <strain evidence="1 2">DSM 25335</strain>
    </source>
</reference>
<dbReference type="GO" id="GO:0016075">
    <property type="term" value="P:rRNA catabolic process"/>
    <property type="evidence" value="ECO:0007669"/>
    <property type="project" value="TreeGrafter"/>
</dbReference>
<proteinExistence type="predicted"/>